<gene>
    <name evidence="2" type="ORF">Moror_12203</name>
</gene>
<dbReference type="AlphaFoldDB" id="V2XSF9"/>
<name>V2XSF9_MONRO</name>
<dbReference type="OrthoDB" id="2898360at2759"/>
<proteinExistence type="predicted"/>
<dbReference type="KEGG" id="mrr:Moror_12203"/>
<sequence>MSATQKYDESNRKLETLKKKKKLADDMIQKLKLEISKNQGQAGTLEEKDREILKLKSQLEEEKAYRRLGKTLAGVDVAGELLGVQVTVKWSPSDVKHEINKVMWLVLLEAFLAIHVMEIFSLPSVPVERLQQFEENPGEHGPKIHNTWLHKTGTTTLELKNSDWNSVLALKLTHLLETIVSQCPDKARFGTGNIDWDAIVHKRLSMVYLDVISALPANEEERQDPMKIEEQLIWQNIERNIRNSHITLRNAKYHARMNIAANMQVYAREEKDNDAEEFWSYVLNVTSKLGHNGMSDEESDVKEVTLNSGVTRNKHIRKVLVLSWHHPSFRELFKHVDSIPQLEELIFKQTGKHAQMRREWGDKLAPHRPPPKRLHRSFFHDGYLAELMEHERHKLVLEEEGFPFRNFQFRDFDYTFPEDRTMDI</sequence>
<feature type="coiled-coil region" evidence="1">
    <location>
        <begin position="7"/>
        <end position="65"/>
    </location>
</feature>
<organism evidence="2 3">
    <name type="scientific">Moniliophthora roreri (strain MCA 2997)</name>
    <name type="common">Cocoa frosty pod rot fungus</name>
    <name type="synonym">Crinipellis roreri</name>
    <dbReference type="NCBI Taxonomy" id="1381753"/>
    <lineage>
        <taxon>Eukaryota</taxon>
        <taxon>Fungi</taxon>
        <taxon>Dikarya</taxon>
        <taxon>Basidiomycota</taxon>
        <taxon>Agaricomycotina</taxon>
        <taxon>Agaricomycetes</taxon>
        <taxon>Agaricomycetidae</taxon>
        <taxon>Agaricales</taxon>
        <taxon>Marasmiineae</taxon>
        <taxon>Marasmiaceae</taxon>
        <taxon>Moniliophthora</taxon>
    </lineage>
</organism>
<comment type="caution">
    <text evidence="2">The sequence shown here is derived from an EMBL/GenBank/DDBJ whole genome shotgun (WGS) entry which is preliminary data.</text>
</comment>
<dbReference type="Proteomes" id="UP000017559">
    <property type="component" value="Unassembled WGS sequence"/>
</dbReference>
<reference evidence="2 3" key="1">
    <citation type="journal article" date="2014" name="BMC Genomics">
        <title>Genome and secretome analysis of the hemibiotrophic fungal pathogen, Moniliophthora roreri, which causes frosty pod rot disease of cacao: mechanisms of the biotrophic and necrotrophic phases.</title>
        <authorList>
            <person name="Meinhardt L.W."/>
            <person name="Costa G.G.L."/>
            <person name="Thomazella D.P.T."/>
            <person name="Teixeira P.J.P.L."/>
            <person name="Carazzolle M.F."/>
            <person name="Schuster S.C."/>
            <person name="Carlson J.E."/>
            <person name="Guiltinan M.J."/>
            <person name="Mieczkowski P."/>
            <person name="Farmer A."/>
            <person name="Ramaraj T."/>
            <person name="Crozier J."/>
            <person name="Davis R.E."/>
            <person name="Shao J."/>
            <person name="Melnick R.L."/>
            <person name="Pereira G.A.G."/>
            <person name="Bailey B.A."/>
        </authorList>
    </citation>
    <scope>NUCLEOTIDE SEQUENCE [LARGE SCALE GENOMIC DNA]</scope>
    <source>
        <strain evidence="2 3">MCA 2997</strain>
    </source>
</reference>
<keyword evidence="3" id="KW-1185">Reference proteome</keyword>
<evidence type="ECO:0000313" key="3">
    <source>
        <dbReference type="Proteomes" id="UP000017559"/>
    </source>
</evidence>
<dbReference type="HOGENOM" id="CLU_647394_0_0_1"/>
<evidence type="ECO:0000313" key="2">
    <source>
        <dbReference type="EMBL" id="ESK82374.1"/>
    </source>
</evidence>
<dbReference type="EMBL" id="AWSO01001953">
    <property type="protein sequence ID" value="ESK82374.1"/>
    <property type="molecule type" value="Genomic_DNA"/>
</dbReference>
<protein>
    <submittedName>
        <fullName evidence="2">Uncharacterized protein</fullName>
    </submittedName>
</protein>
<evidence type="ECO:0000256" key="1">
    <source>
        <dbReference type="SAM" id="Coils"/>
    </source>
</evidence>
<accession>V2XSF9</accession>
<keyword evidence="1" id="KW-0175">Coiled coil</keyword>